<gene>
    <name evidence="1" type="ORF">RY831_19295</name>
</gene>
<dbReference type="Proteomes" id="UP001352263">
    <property type="component" value="Unassembled WGS sequence"/>
</dbReference>
<dbReference type="Gene3D" id="3.20.20.80">
    <property type="entry name" value="Glycosidases"/>
    <property type="match status" value="1"/>
</dbReference>
<reference evidence="1 2" key="1">
    <citation type="submission" date="2023-10" db="EMBL/GenBank/DDBJ databases">
        <title>Noviherbaspirillum sp. CPCC 100848 genome assembly.</title>
        <authorList>
            <person name="Li X.Y."/>
            <person name="Fang X.M."/>
        </authorList>
    </citation>
    <scope>NUCLEOTIDE SEQUENCE [LARGE SCALE GENOMIC DNA]</scope>
    <source>
        <strain evidence="1 2">CPCC 100848</strain>
    </source>
</reference>
<evidence type="ECO:0000313" key="2">
    <source>
        <dbReference type="Proteomes" id="UP001352263"/>
    </source>
</evidence>
<dbReference type="EMBL" id="JAWIIV010000017">
    <property type="protein sequence ID" value="MEC4721315.1"/>
    <property type="molecule type" value="Genomic_DNA"/>
</dbReference>
<dbReference type="GO" id="GO:0016787">
    <property type="term" value="F:hydrolase activity"/>
    <property type="evidence" value="ECO:0007669"/>
    <property type="project" value="UniProtKB-KW"/>
</dbReference>
<protein>
    <submittedName>
        <fullName evidence="1">Glycosyl hydrolase</fullName>
    </submittedName>
</protein>
<dbReference type="RefSeq" id="WP_326508018.1">
    <property type="nucleotide sequence ID" value="NZ_JAWIIV010000017.1"/>
</dbReference>
<name>A0ABU6JDC5_9BURK</name>
<keyword evidence="2" id="KW-1185">Reference proteome</keyword>
<dbReference type="InterPro" id="IPR017853">
    <property type="entry name" value="GH"/>
</dbReference>
<evidence type="ECO:0000313" key="1">
    <source>
        <dbReference type="EMBL" id="MEC4721315.1"/>
    </source>
</evidence>
<dbReference type="InterPro" id="IPR051923">
    <property type="entry name" value="Glycosyl_Hydrolase_39"/>
</dbReference>
<comment type="caution">
    <text evidence="1">The sequence shown here is derived from an EMBL/GenBank/DDBJ whole genome shotgun (WGS) entry which is preliminary data.</text>
</comment>
<dbReference type="PANTHER" id="PTHR12631:SF10">
    <property type="entry name" value="BETA-XYLOSIDASE-LIKE PROTEIN-RELATED"/>
    <property type="match status" value="1"/>
</dbReference>
<dbReference type="PANTHER" id="PTHR12631">
    <property type="entry name" value="ALPHA-L-IDURONIDASE"/>
    <property type="match status" value="1"/>
</dbReference>
<organism evidence="1 2">
    <name type="scientific">Noviherbaspirillum album</name>
    <dbReference type="NCBI Taxonomy" id="3080276"/>
    <lineage>
        <taxon>Bacteria</taxon>
        <taxon>Pseudomonadati</taxon>
        <taxon>Pseudomonadota</taxon>
        <taxon>Betaproteobacteria</taxon>
        <taxon>Burkholderiales</taxon>
        <taxon>Oxalobacteraceae</taxon>
        <taxon>Noviherbaspirillum</taxon>
    </lineage>
</organism>
<keyword evidence="1" id="KW-0378">Hydrolase</keyword>
<accession>A0ABU6JDC5</accession>
<proteinExistence type="predicted"/>
<dbReference type="SUPFAM" id="SSF51445">
    <property type="entry name" value="(Trans)glycosidases"/>
    <property type="match status" value="1"/>
</dbReference>
<sequence length="362" mass="39857">MHVAAQRHEGWPTVKFGTQRLWDSWPGVAWIDIHKGIGSYNWSELDAQVADSLAHGVELVYTFGYVPAWASTNPSGACDGATPGSCYAPNPQAWQDFVKAITTRYQGKIKYWELWNEPNAGNFWKGSNAQLVAMAKDAYSIIRANGGTVLSPAPQGTSSAAWLDAYFGAGGAAYADVVSFHGYLYGPPETLNLLVANLRTVKDKHGIGAKPTWDTEHSWGNTSWPMGADEDQQAAWLARYQVLSFFHGIERSFWYGWEHFSWGTLFDRNTDIIKKPGIAYREVYNWMIGAGFSPCQVTGSLYQCKLTRANGYEAQIVWSASGQTSYTVPAGYVRLKTIDGTASTVQPGQVIAAGMKPVLIEK</sequence>